<evidence type="ECO:0000259" key="1">
    <source>
        <dbReference type="Pfam" id="PF19054"/>
    </source>
</evidence>
<reference evidence="2 3" key="1">
    <citation type="submission" date="2016-10" db="EMBL/GenBank/DDBJ databases">
        <authorList>
            <person name="de Groot N.N."/>
        </authorList>
    </citation>
    <scope>NUCLEOTIDE SEQUENCE [LARGE SCALE GENOMIC DNA]</scope>
    <source>
        <strain evidence="2 3">DSM 44637</strain>
    </source>
</reference>
<proteinExistence type="predicted"/>
<gene>
    <name evidence="2" type="ORF">SAMN05421854_103322</name>
</gene>
<dbReference type="InterPro" id="IPR043917">
    <property type="entry name" value="DUF5753"/>
</dbReference>
<feature type="domain" description="DUF5753" evidence="1">
    <location>
        <begin position="108"/>
        <end position="280"/>
    </location>
</feature>
<dbReference type="STRING" id="112413.SAMN05421854_103322"/>
<evidence type="ECO:0000313" key="2">
    <source>
        <dbReference type="EMBL" id="SFO87989.1"/>
    </source>
</evidence>
<dbReference type="EMBL" id="FOWC01000003">
    <property type="protein sequence ID" value="SFO87989.1"/>
    <property type="molecule type" value="Genomic_DNA"/>
</dbReference>
<sequence>MDETKYENEPNGEGGAAQPFTTVLGAVLRTTRVKNGSGLREVGRAIDKHPAIVSNWELGSRTPLSEDVAGVLGALNVVGEDKTRIRNLAAVTTPGVVVTGRQDVPHYLATLIDCEAQAAQVTVWEPLLVPELLWEEDYARETLLAVGHAPERAARLADLQTDRRHLREQPLPITAYLGETALTSRAASDQAMCSQLRSLAQLNTSADEQVTVRVVPFSKITLHPGLASPWAIYSMEKRAIVYLGHVESGTFVDDQDRHYSRAADQLANKALSKEESTKALLSFAAKHALNQLEDRDGPPLASSLAEWTRR</sequence>
<protein>
    <recommendedName>
        <fullName evidence="1">DUF5753 domain-containing protein</fullName>
    </recommendedName>
</protein>
<dbReference type="OrthoDB" id="2991476at2"/>
<accession>A0A1I5KSC2</accession>
<name>A0A1I5KSC2_9PSEU</name>
<dbReference type="RefSeq" id="WP_093573640.1">
    <property type="nucleotide sequence ID" value="NZ_FOWC01000003.1"/>
</dbReference>
<dbReference type="AlphaFoldDB" id="A0A1I5KSC2"/>
<organism evidence="2 3">
    <name type="scientific">Amycolatopsis rubida</name>
    <dbReference type="NCBI Taxonomy" id="112413"/>
    <lineage>
        <taxon>Bacteria</taxon>
        <taxon>Bacillati</taxon>
        <taxon>Actinomycetota</taxon>
        <taxon>Actinomycetes</taxon>
        <taxon>Pseudonocardiales</taxon>
        <taxon>Pseudonocardiaceae</taxon>
        <taxon>Amycolatopsis</taxon>
    </lineage>
</organism>
<dbReference type="Pfam" id="PF19054">
    <property type="entry name" value="DUF5753"/>
    <property type="match status" value="1"/>
</dbReference>
<dbReference type="Proteomes" id="UP000199137">
    <property type="component" value="Unassembled WGS sequence"/>
</dbReference>
<evidence type="ECO:0000313" key="3">
    <source>
        <dbReference type="Proteomes" id="UP000199137"/>
    </source>
</evidence>